<dbReference type="AlphaFoldDB" id="A0A437LV03"/>
<dbReference type="SUPFAM" id="SSF54593">
    <property type="entry name" value="Glyoxalase/Bleomycin resistance protein/Dihydroxybiphenyl dioxygenase"/>
    <property type="match status" value="1"/>
</dbReference>
<sequence length="127" mass="13142">MIKSIRLGCADIDKSRAFYDATFAAIGGPANTAPAGYPILMYRGEDSPVLILGKAANGEPTTFANGGTILFEAPTAESVAAWHAAGLANGGTCEGQPEPKPQTGGKMGAYLRDPDGNKLGAYFDFPM</sequence>
<name>A0A437LV03_9SPHN</name>
<dbReference type="Gene3D" id="3.10.180.10">
    <property type="entry name" value="2,3-Dihydroxybiphenyl 1,2-Dioxygenase, domain 1"/>
    <property type="match status" value="1"/>
</dbReference>
<dbReference type="Pfam" id="PF00903">
    <property type="entry name" value="Glyoxalase"/>
    <property type="match status" value="1"/>
</dbReference>
<dbReference type="PANTHER" id="PTHR35006:SF1">
    <property type="entry name" value="BLL2941 PROTEIN"/>
    <property type="match status" value="1"/>
</dbReference>
<comment type="caution">
    <text evidence="3">The sequence shown here is derived from an EMBL/GenBank/DDBJ whole genome shotgun (WGS) entry which is preliminary data.</text>
</comment>
<dbReference type="Proteomes" id="UP000282971">
    <property type="component" value="Unassembled WGS sequence"/>
</dbReference>
<dbReference type="EMBL" id="SACN01000006">
    <property type="protein sequence ID" value="RVT89240.1"/>
    <property type="molecule type" value="Genomic_DNA"/>
</dbReference>
<evidence type="ECO:0000259" key="2">
    <source>
        <dbReference type="PROSITE" id="PS51819"/>
    </source>
</evidence>
<evidence type="ECO:0000313" key="3">
    <source>
        <dbReference type="EMBL" id="RVT89240.1"/>
    </source>
</evidence>
<dbReference type="PROSITE" id="PS51819">
    <property type="entry name" value="VOC"/>
    <property type="match status" value="1"/>
</dbReference>
<evidence type="ECO:0000313" key="4">
    <source>
        <dbReference type="Proteomes" id="UP000282971"/>
    </source>
</evidence>
<keyword evidence="4" id="KW-1185">Reference proteome</keyword>
<organism evidence="3 4">
    <name type="scientific">Sphingomonas crocodyli</name>
    <dbReference type="NCBI Taxonomy" id="1979270"/>
    <lineage>
        <taxon>Bacteria</taxon>
        <taxon>Pseudomonadati</taxon>
        <taxon>Pseudomonadota</taxon>
        <taxon>Alphaproteobacteria</taxon>
        <taxon>Sphingomonadales</taxon>
        <taxon>Sphingomonadaceae</taxon>
        <taxon>Sphingomonas</taxon>
    </lineage>
</organism>
<dbReference type="PANTHER" id="PTHR35006">
    <property type="entry name" value="GLYOXALASE FAMILY PROTEIN (AFU_ORTHOLOGUE AFUA_5G14830)"/>
    <property type="match status" value="1"/>
</dbReference>
<feature type="region of interest" description="Disordered" evidence="1">
    <location>
        <begin position="90"/>
        <end position="110"/>
    </location>
</feature>
<dbReference type="InterPro" id="IPR037523">
    <property type="entry name" value="VOC_core"/>
</dbReference>
<feature type="domain" description="VOC" evidence="2">
    <location>
        <begin position="1"/>
        <end position="124"/>
    </location>
</feature>
<accession>A0A437LV03</accession>
<dbReference type="InterPro" id="IPR004360">
    <property type="entry name" value="Glyas_Fos-R_dOase_dom"/>
</dbReference>
<protein>
    <submittedName>
        <fullName evidence="3">VOC family protein</fullName>
    </submittedName>
</protein>
<dbReference type="CDD" id="cd07262">
    <property type="entry name" value="VOC_like"/>
    <property type="match status" value="1"/>
</dbReference>
<dbReference type="OrthoDB" id="9807407at2"/>
<evidence type="ECO:0000256" key="1">
    <source>
        <dbReference type="SAM" id="MobiDB-lite"/>
    </source>
</evidence>
<proteinExistence type="predicted"/>
<reference evidence="3 4" key="1">
    <citation type="submission" date="2019-01" db="EMBL/GenBank/DDBJ databases">
        <authorList>
            <person name="Chen W.-M."/>
        </authorList>
    </citation>
    <scope>NUCLEOTIDE SEQUENCE [LARGE SCALE GENOMIC DNA]</scope>
    <source>
        <strain evidence="3 4">CCP-7</strain>
    </source>
</reference>
<dbReference type="InterPro" id="IPR029068">
    <property type="entry name" value="Glyas_Bleomycin-R_OHBP_Dase"/>
</dbReference>
<gene>
    <name evidence="3" type="ORF">EOD43_22465</name>
</gene>